<comment type="similarity">
    <text evidence="2">Belongs to the class-IV pyridoxal-phosphate-dependent aminotransferase family.</text>
</comment>
<dbReference type="InterPro" id="IPR036038">
    <property type="entry name" value="Aminotransferase-like"/>
</dbReference>
<evidence type="ECO:0000256" key="5">
    <source>
        <dbReference type="ARBA" id="ARBA00021779"/>
    </source>
</evidence>
<sequence>MKTLFNGKIMEKEEVKISFEDRGYHFGDGLYEAVRIYAGKMFMFTEHFERLVRGAAKIHLALPFTKEELLIMLEELITASEVGNGLVYFQISRGIVSPRQHLIPEKGSVEPVYLAYTLPFERPEAIQKNGQRATVIPDRRWLHCDIKSLSLMGNLLSLDEAVKKDYEDALLERDGVITEASASNAWFVIDGIIYTHPDGQLILPGITKQHLLHLAKENDLLVIEEAVKVSQLGDIDECFVTNSIYEIVPIVSIDNRLIGNGTPGPITEHLLKLYLESTVML</sequence>
<dbReference type="NCBIfam" id="TIGR01121">
    <property type="entry name" value="D_amino_aminoT"/>
    <property type="match status" value="1"/>
</dbReference>
<accession>A0ABV9M6C8</accession>
<dbReference type="Pfam" id="PF01063">
    <property type="entry name" value="Aminotran_4"/>
    <property type="match status" value="1"/>
</dbReference>
<keyword evidence="8" id="KW-0663">Pyridoxal phosphate</keyword>
<evidence type="ECO:0000256" key="9">
    <source>
        <dbReference type="ARBA" id="ARBA00030138"/>
    </source>
</evidence>
<proteinExistence type="inferred from homology"/>
<name>A0ABV9M6C8_9ENTE</name>
<dbReference type="RefSeq" id="WP_379964995.1">
    <property type="nucleotide sequence ID" value="NZ_JBHSGT010000041.1"/>
</dbReference>
<dbReference type="EMBL" id="JBHSGT010000041">
    <property type="protein sequence ID" value="MFC4710163.1"/>
    <property type="molecule type" value="Genomic_DNA"/>
</dbReference>
<evidence type="ECO:0000256" key="7">
    <source>
        <dbReference type="ARBA" id="ARBA00022679"/>
    </source>
</evidence>
<keyword evidence="14" id="KW-1185">Reference proteome</keyword>
<dbReference type="Gene3D" id="3.20.10.10">
    <property type="entry name" value="D-amino Acid Aminotransferase, subunit A, domain 2"/>
    <property type="match status" value="1"/>
</dbReference>
<dbReference type="InterPro" id="IPR043131">
    <property type="entry name" value="BCAT-like_N"/>
</dbReference>
<comment type="catalytic activity">
    <reaction evidence="12">
        <text>D-alanine + 2-oxoglutarate = D-glutamate + pyruvate</text>
        <dbReference type="Rhea" id="RHEA:15869"/>
        <dbReference type="ChEBI" id="CHEBI:15361"/>
        <dbReference type="ChEBI" id="CHEBI:16810"/>
        <dbReference type="ChEBI" id="CHEBI:29986"/>
        <dbReference type="ChEBI" id="CHEBI:57416"/>
        <dbReference type="EC" id="2.6.1.21"/>
    </reaction>
</comment>
<evidence type="ECO:0000313" key="13">
    <source>
        <dbReference type="EMBL" id="MFC4710163.1"/>
    </source>
</evidence>
<evidence type="ECO:0000256" key="8">
    <source>
        <dbReference type="ARBA" id="ARBA00022898"/>
    </source>
</evidence>
<dbReference type="GO" id="GO:0047810">
    <property type="term" value="F:D-alanine-2-oxoglutarate aminotransferase activity"/>
    <property type="evidence" value="ECO:0007669"/>
    <property type="project" value="UniProtKB-EC"/>
</dbReference>
<keyword evidence="7 13" id="KW-0808">Transferase</keyword>
<gene>
    <name evidence="13" type="primary">dat</name>
    <name evidence="13" type="ORF">ACFO3L_05920</name>
</gene>
<evidence type="ECO:0000256" key="2">
    <source>
        <dbReference type="ARBA" id="ARBA00009320"/>
    </source>
</evidence>
<evidence type="ECO:0000256" key="11">
    <source>
        <dbReference type="ARBA" id="ARBA00033391"/>
    </source>
</evidence>
<dbReference type="InterPro" id="IPR050571">
    <property type="entry name" value="Class-IV_PLP-Dep_Aminotrnsfr"/>
</dbReference>
<evidence type="ECO:0000256" key="12">
    <source>
        <dbReference type="ARBA" id="ARBA00047911"/>
    </source>
</evidence>
<evidence type="ECO:0000256" key="3">
    <source>
        <dbReference type="ARBA" id="ARBA00011738"/>
    </source>
</evidence>
<dbReference type="PANTHER" id="PTHR42743">
    <property type="entry name" value="AMINO-ACID AMINOTRANSFERASE"/>
    <property type="match status" value="1"/>
</dbReference>
<dbReference type="InterPro" id="IPR001544">
    <property type="entry name" value="Aminotrans_IV"/>
</dbReference>
<evidence type="ECO:0000256" key="6">
    <source>
        <dbReference type="ARBA" id="ARBA00022576"/>
    </source>
</evidence>
<evidence type="ECO:0000256" key="1">
    <source>
        <dbReference type="ARBA" id="ARBA00001933"/>
    </source>
</evidence>
<evidence type="ECO:0000256" key="10">
    <source>
        <dbReference type="ARBA" id="ARBA00033316"/>
    </source>
</evidence>
<evidence type="ECO:0000256" key="4">
    <source>
        <dbReference type="ARBA" id="ARBA00012874"/>
    </source>
</evidence>
<dbReference type="SUPFAM" id="SSF56752">
    <property type="entry name" value="D-aminoacid aminotransferase-like PLP-dependent enzymes"/>
    <property type="match status" value="1"/>
</dbReference>
<dbReference type="PANTHER" id="PTHR42743:SF10">
    <property type="entry name" value="D-ALANINE AMINOTRANSFERASE"/>
    <property type="match status" value="1"/>
</dbReference>
<dbReference type="InterPro" id="IPR005784">
    <property type="entry name" value="D_amino_transT"/>
</dbReference>
<dbReference type="Proteomes" id="UP001596026">
    <property type="component" value="Unassembled WGS sequence"/>
</dbReference>
<dbReference type="Gene3D" id="3.30.470.10">
    <property type="match status" value="1"/>
</dbReference>
<dbReference type="EC" id="2.6.1.21" evidence="4"/>
<comment type="caution">
    <text evidence="13">The sequence shown here is derived from an EMBL/GenBank/DDBJ whole genome shotgun (WGS) entry which is preliminary data.</text>
</comment>
<comment type="subunit">
    <text evidence="3">Homodimer.</text>
</comment>
<organism evidence="13 14">
    <name type="scientific">Enterococcus eurekensis</name>
    <dbReference type="NCBI Taxonomy" id="1159753"/>
    <lineage>
        <taxon>Bacteria</taxon>
        <taxon>Bacillati</taxon>
        <taxon>Bacillota</taxon>
        <taxon>Bacilli</taxon>
        <taxon>Lactobacillales</taxon>
        <taxon>Enterococcaceae</taxon>
        <taxon>Enterococcus</taxon>
    </lineage>
</organism>
<comment type="cofactor">
    <cofactor evidence="1">
        <name>pyridoxal 5'-phosphate</name>
        <dbReference type="ChEBI" id="CHEBI:597326"/>
    </cofactor>
</comment>
<reference evidence="14" key="1">
    <citation type="journal article" date="2019" name="Int. J. Syst. Evol. Microbiol.">
        <title>The Global Catalogue of Microorganisms (GCM) 10K type strain sequencing project: providing services to taxonomists for standard genome sequencing and annotation.</title>
        <authorList>
            <consortium name="The Broad Institute Genomics Platform"/>
            <consortium name="The Broad Institute Genome Sequencing Center for Infectious Disease"/>
            <person name="Wu L."/>
            <person name="Ma J."/>
        </authorList>
    </citation>
    <scope>NUCLEOTIDE SEQUENCE [LARGE SCALE GENOMIC DNA]</scope>
    <source>
        <strain evidence="14">CGMCC 1.19061</strain>
    </source>
</reference>
<keyword evidence="6 13" id="KW-0032">Aminotransferase</keyword>
<protein>
    <recommendedName>
        <fullName evidence="5">D-alanine aminotransferase</fullName>
        <ecNumber evidence="4">2.6.1.21</ecNumber>
    </recommendedName>
    <alternativeName>
        <fullName evidence="11">D-amino acid aminotransferase</fullName>
    </alternativeName>
    <alternativeName>
        <fullName evidence="9">D-amino acid transaminase</fullName>
    </alternativeName>
    <alternativeName>
        <fullName evidence="10">D-aspartate aminotransferase</fullName>
    </alternativeName>
</protein>
<evidence type="ECO:0000313" key="14">
    <source>
        <dbReference type="Proteomes" id="UP001596026"/>
    </source>
</evidence>
<dbReference type="InterPro" id="IPR043132">
    <property type="entry name" value="BCAT-like_C"/>
</dbReference>